<dbReference type="InterPro" id="IPR009019">
    <property type="entry name" value="KH_sf_prok-type"/>
</dbReference>
<evidence type="ECO:0000256" key="5">
    <source>
        <dbReference type="ARBA" id="ARBA00022884"/>
    </source>
</evidence>
<proteinExistence type="inferred from homology"/>
<dbReference type="OrthoDB" id="9805918at2"/>
<keyword evidence="5 7" id="KW-0694">RNA-binding</keyword>
<evidence type="ECO:0000256" key="1">
    <source>
        <dbReference type="ARBA" id="ARBA00007921"/>
    </source>
</evidence>
<comment type="subcellular location">
    <subcellularLocation>
        <location evidence="7">Cytoplasm</location>
    </subcellularLocation>
    <subcellularLocation>
        <location evidence="7">Cell membrane</location>
        <topology evidence="7">Peripheral membrane protein</topology>
    </subcellularLocation>
</comment>
<keyword evidence="3 7" id="KW-0690">Ribosome biogenesis</keyword>
<dbReference type="CDD" id="cd04163">
    <property type="entry name" value="Era"/>
    <property type="match status" value="1"/>
</dbReference>
<feature type="domain" description="Era-type G" evidence="11">
    <location>
        <begin position="9"/>
        <end position="175"/>
    </location>
</feature>
<comment type="similarity">
    <text evidence="1 7 8 9">Belongs to the TRAFAC class TrmE-Era-EngA-EngB-Septin-like GTPase superfamily. Era GTPase family.</text>
</comment>
<dbReference type="EMBL" id="MTSE01000005">
    <property type="protein sequence ID" value="OUJ73899.1"/>
    <property type="molecule type" value="Genomic_DNA"/>
</dbReference>
<feature type="domain" description="KH type-2" evidence="10">
    <location>
        <begin position="198"/>
        <end position="282"/>
    </location>
</feature>
<feature type="binding site" evidence="7">
    <location>
        <begin position="124"/>
        <end position="127"/>
    </location>
    <ligand>
        <name>GTP</name>
        <dbReference type="ChEBI" id="CHEBI:37565"/>
    </ligand>
</feature>
<comment type="subunit">
    <text evidence="7">Monomer.</text>
</comment>
<dbReference type="GO" id="GO:0003924">
    <property type="term" value="F:GTPase activity"/>
    <property type="evidence" value="ECO:0007669"/>
    <property type="project" value="UniProtKB-UniRule"/>
</dbReference>
<keyword evidence="7" id="KW-0699">rRNA-binding</keyword>
<dbReference type="NCBIfam" id="TIGR00436">
    <property type="entry name" value="era"/>
    <property type="match status" value="1"/>
</dbReference>
<evidence type="ECO:0000256" key="6">
    <source>
        <dbReference type="ARBA" id="ARBA00023134"/>
    </source>
</evidence>
<feature type="binding site" evidence="7">
    <location>
        <begin position="64"/>
        <end position="68"/>
    </location>
    <ligand>
        <name>GTP</name>
        <dbReference type="ChEBI" id="CHEBI:37565"/>
    </ligand>
</feature>
<gene>
    <name evidence="7" type="primary">era</name>
    <name evidence="12" type="ORF">BXP70_11835</name>
</gene>
<feature type="region of interest" description="G3" evidence="8">
    <location>
        <begin position="64"/>
        <end position="67"/>
    </location>
</feature>
<dbReference type="GO" id="GO:0005829">
    <property type="term" value="C:cytosol"/>
    <property type="evidence" value="ECO:0007669"/>
    <property type="project" value="TreeGrafter"/>
</dbReference>
<evidence type="ECO:0000313" key="13">
    <source>
        <dbReference type="Proteomes" id="UP000194873"/>
    </source>
</evidence>
<feature type="region of interest" description="G2" evidence="8">
    <location>
        <begin position="43"/>
        <end position="47"/>
    </location>
</feature>
<dbReference type="Pfam" id="PF07650">
    <property type="entry name" value="KH_2"/>
    <property type="match status" value="1"/>
</dbReference>
<evidence type="ECO:0000259" key="11">
    <source>
        <dbReference type="PROSITE" id="PS51713"/>
    </source>
</evidence>
<dbReference type="Pfam" id="PF01926">
    <property type="entry name" value="MMR_HSR1"/>
    <property type="match status" value="1"/>
</dbReference>
<dbReference type="PANTHER" id="PTHR42698:SF1">
    <property type="entry name" value="GTPASE ERA, MITOCHONDRIAL"/>
    <property type="match status" value="1"/>
</dbReference>
<dbReference type="AlphaFoldDB" id="A0A243WEP0"/>
<feature type="binding site" evidence="7">
    <location>
        <begin position="17"/>
        <end position="24"/>
    </location>
    <ligand>
        <name>GTP</name>
        <dbReference type="ChEBI" id="CHEBI:37565"/>
    </ligand>
</feature>
<reference evidence="12 13" key="1">
    <citation type="submission" date="2017-01" db="EMBL/GenBank/DDBJ databases">
        <title>A new Hymenobacter.</title>
        <authorList>
            <person name="Liang Y."/>
            <person name="Feng F."/>
        </authorList>
    </citation>
    <scope>NUCLEOTIDE SEQUENCE [LARGE SCALE GENOMIC DNA]</scope>
    <source>
        <strain evidence="12">MIMBbqt21</strain>
    </source>
</reference>
<dbReference type="PRINTS" id="PR00326">
    <property type="entry name" value="GTP1OBG"/>
</dbReference>
<keyword evidence="7" id="KW-0472">Membrane</keyword>
<dbReference type="PROSITE" id="PS50823">
    <property type="entry name" value="KH_TYPE_2"/>
    <property type="match status" value="1"/>
</dbReference>
<dbReference type="GO" id="GO:0000028">
    <property type="term" value="P:ribosomal small subunit assembly"/>
    <property type="evidence" value="ECO:0007669"/>
    <property type="project" value="TreeGrafter"/>
</dbReference>
<keyword evidence="13" id="KW-1185">Reference proteome</keyword>
<protein>
    <recommendedName>
        <fullName evidence="2 7">GTPase Era</fullName>
    </recommendedName>
</protein>
<evidence type="ECO:0000256" key="3">
    <source>
        <dbReference type="ARBA" id="ARBA00022517"/>
    </source>
</evidence>
<evidence type="ECO:0000256" key="9">
    <source>
        <dbReference type="RuleBase" id="RU003761"/>
    </source>
</evidence>
<evidence type="ECO:0000256" key="8">
    <source>
        <dbReference type="PROSITE-ProRule" id="PRU01050"/>
    </source>
</evidence>
<dbReference type="NCBIfam" id="TIGR00231">
    <property type="entry name" value="small_GTP"/>
    <property type="match status" value="1"/>
</dbReference>
<dbReference type="InterPro" id="IPR027417">
    <property type="entry name" value="P-loop_NTPase"/>
</dbReference>
<name>A0A243WEP0_9BACT</name>
<organism evidence="12 13">
    <name type="scientific">Hymenobacter crusticola</name>
    <dbReference type="NCBI Taxonomy" id="1770526"/>
    <lineage>
        <taxon>Bacteria</taxon>
        <taxon>Pseudomonadati</taxon>
        <taxon>Bacteroidota</taxon>
        <taxon>Cytophagia</taxon>
        <taxon>Cytophagales</taxon>
        <taxon>Hymenobacteraceae</taxon>
        <taxon>Hymenobacter</taxon>
    </lineage>
</organism>
<evidence type="ECO:0000256" key="2">
    <source>
        <dbReference type="ARBA" id="ARBA00020484"/>
    </source>
</evidence>
<dbReference type="InterPro" id="IPR006073">
    <property type="entry name" value="GTP-bd"/>
</dbReference>
<dbReference type="CDD" id="cd22534">
    <property type="entry name" value="KH-II_Era"/>
    <property type="match status" value="1"/>
</dbReference>
<dbReference type="InterPro" id="IPR005225">
    <property type="entry name" value="Small_GTP-bd"/>
</dbReference>
<comment type="caution">
    <text evidence="12">The sequence shown here is derived from an EMBL/GenBank/DDBJ whole genome shotgun (WGS) entry which is preliminary data.</text>
</comment>
<comment type="function">
    <text evidence="7">An essential GTPase that binds both GDP and GTP, with rapid nucleotide exchange. Plays a role in 16S rRNA processing and 30S ribosomal subunit biogenesis and possibly also in cell cycle regulation and energy metabolism.</text>
</comment>
<keyword evidence="4 7" id="KW-0547">Nucleotide-binding</keyword>
<dbReference type="GO" id="GO:0043024">
    <property type="term" value="F:ribosomal small subunit binding"/>
    <property type="evidence" value="ECO:0007669"/>
    <property type="project" value="TreeGrafter"/>
</dbReference>
<feature type="region of interest" description="G1" evidence="8">
    <location>
        <begin position="17"/>
        <end position="24"/>
    </location>
</feature>
<evidence type="ECO:0000256" key="4">
    <source>
        <dbReference type="ARBA" id="ARBA00022741"/>
    </source>
</evidence>
<dbReference type="InterPro" id="IPR005662">
    <property type="entry name" value="GTPase_Era-like"/>
</dbReference>
<dbReference type="FunFam" id="3.30.300.20:FF:000003">
    <property type="entry name" value="GTPase Era"/>
    <property type="match status" value="1"/>
</dbReference>
<dbReference type="InterPro" id="IPR030388">
    <property type="entry name" value="G_ERA_dom"/>
</dbReference>
<dbReference type="Gene3D" id="3.40.50.300">
    <property type="entry name" value="P-loop containing nucleotide triphosphate hydrolases"/>
    <property type="match status" value="1"/>
</dbReference>
<dbReference type="Proteomes" id="UP000194873">
    <property type="component" value="Unassembled WGS sequence"/>
</dbReference>
<dbReference type="PROSITE" id="PS51713">
    <property type="entry name" value="G_ERA"/>
    <property type="match status" value="1"/>
</dbReference>
<accession>A0A243WEP0</accession>
<dbReference type="HAMAP" id="MF_00367">
    <property type="entry name" value="GTPase_Era"/>
    <property type="match status" value="1"/>
</dbReference>
<keyword evidence="7" id="KW-1003">Cell membrane</keyword>
<evidence type="ECO:0000313" key="12">
    <source>
        <dbReference type="EMBL" id="OUJ73899.1"/>
    </source>
</evidence>
<dbReference type="NCBIfam" id="NF000908">
    <property type="entry name" value="PRK00089.1"/>
    <property type="match status" value="1"/>
</dbReference>
<dbReference type="InterPro" id="IPR015946">
    <property type="entry name" value="KH_dom-like_a/b"/>
</dbReference>
<keyword evidence="6 7" id="KW-0342">GTP-binding</keyword>
<feature type="region of interest" description="G4" evidence="8">
    <location>
        <begin position="124"/>
        <end position="127"/>
    </location>
</feature>
<evidence type="ECO:0000256" key="7">
    <source>
        <dbReference type="HAMAP-Rule" id="MF_00367"/>
    </source>
</evidence>
<dbReference type="Gene3D" id="3.30.300.20">
    <property type="match status" value="1"/>
</dbReference>
<dbReference type="GO" id="GO:0070181">
    <property type="term" value="F:small ribosomal subunit rRNA binding"/>
    <property type="evidence" value="ECO:0007669"/>
    <property type="project" value="UniProtKB-UniRule"/>
</dbReference>
<keyword evidence="7" id="KW-0963">Cytoplasm</keyword>
<dbReference type="SUPFAM" id="SSF52540">
    <property type="entry name" value="P-loop containing nucleoside triphosphate hydrolases"/>
    <property type="match status" value="1"/>
</dbReference>
<dbReference type="GO" id="GO:0005525">
    <property type="term" value="F:GTP binding"/>
    <property type="evidence" value="ECO:0007669"/>
    <property type="project" value="UniProtKB-UniRule"/>
</dbReference>
<feature type="region of interest" description="G5" evidence="8">
    <location>
        <begin position="154"/>
        <end position="156"/>
    </location>
</feature>
<evidence type="ECO:0000259" key="10">
    <source>
        <dbReference type="PROSITE" id="PS50823"/>
    </source>
</evidence>
<dbReference type="PANTHER" id="PTHR42698">
    <property type="entry name" value="GTPASE ERA"/>
    <property type="match status" value="1"/>
</dbReference>
<dbReference type="InterPro" id="IPR004044">
    <property type="entry name" value="KH_dom_type_2"/>
</dbReference>
<dbReference type="SUPFAM" id="SSF54814">
    <property type="entry name" value="Prokaryotic type KH domain (KH-domain type II)"/>
    <property type="match status" value="1"/>
</dbReference>
<dbReference type="GO" id="GO:0005886">
    <property type="term" value="C:plasma membrane"/>
    <property type="evidence" value="ECO:0007669"/>
    <property type="project" value="UniProtKB-SubCell"/>
</dbReference>
<sequence>MNPEPNPHRAGFVSIIGKPNVGKSTLMNALVGERLSIVTSKAQTTRHRILGILNGDDFQLVYSDTPGIIQPKYELHNAMMSFVYSSLEDADVILFVTDIYEKHDEEPIVERLRKTDVPIILLVNKIDQAEQAEVEEKLAYWKLHLPNATEVLPISALEKFNTEQVLQMVLERLPIHPPYYPKDELTDKPERFFAAEMIREKIFKLYKKEVPYSCEVAIDEFKEEETIIRMRSTIYVERSSQKGIIIGQKGEALKKVGTWAREEMEKFFLKKVFLEIHVKVNENWRTDPKALNRFGYSN</sequence>